<protein>
    <recommendedName>
        <fullName evidence="3">Jacalin-type lectin domain-containing protein</fullName>
    </recommendedName>
</protein>
<feature type="domain" description="Jacalin-type lectin" evidence="3">
    <location>
        <begin position="1"/>
        <end position="102"/>
    </location>
</feature>
<dbReference type="Proteomes" id="UP001165190">
    <property type="component" value="Unassembled WGS sequence"/>
</dbReference>
<dbReference type="OrthoDB" id="581739at2759"/>
<comment type="caution">
    <text evidence="4">The sequence shown here is derived from an EMBL/GenBank/DDBJ whole genome shotgun (WGS) entry which is preliminary data.</text>
</comment>
<organism evidence="4 5">
    <name type="scientific">Hibiscus trionum</name>
    <name type="common">Flower of an hour</name>
    <dbReference type="NCBI Taxonomy" id="183268"/>
    <lineage>
        <taxon>Eukaryota</taxon>
        <taxon>Viridiplantae</taxon>
        <taxon>Streptophyta</taxon>
        <taxon>Embryophyta</taxon>
        <taxon>Tracheophyta</taxon>
        <taxon>Spermatophyta</taxon>
        <taxon>Magnoliopsida</taxon>
        <taxon>eudicotyledons</taxon>
        <taxon>Gunneridae</taxon>
        <taxon>Pentapetalae</taxon>
        <taxon>rosids</taxon>
        <taxon>malvids</taxon>
        <taxon>Malvales</taxon>
        <taxon>Malvaceae</taxon>
        <taxon>Malvoideae</taxon>
        <taxon>Hibiscus</taxon>
    </lineage>
</organism>
<evidence type="ECO:0000259" key="3">
    <source>
        <dbReference type="PROSITE" id="PS51752"/>
    </source>
</evidence>
<dbReference type="PROSITE" id="PS51752">
    <property type="entry name" value="JACALIN_LECTIN"/>
    <property type="match status" value="1"/>
</dbReference>
<name>A0A9W7MRL6_HIBTR</name>
<dbReference type="PANTHER" id="PTHR47293:SF70">
    <property type="entry name" value="JACALIN-RELATED LECTIN 24-RELATED"/>
    <property type="match status" value="1"/>
</dbReference>
<dbReference type="GO" id="GO:0030246">
    <property type="term" value="F:carbohydrate binding"/>
    <property type="evidence" value="ECO:0007669"/>
    <property type="project" value="UniProtKB-KW"/>
</dbReference>
<accession>A0A9W7MRL6</accession>
<gene>
    <name evidence="4" type="ORF">HRI_004898600</name>
</gene>
<comment type="similarity">
    <text evidence="1">Belongs to the jacalin lectin family.</text>
</comment>
<dbReference type="PANTHER" id="PTHR47293">
    <property type="entry name" value="JACALIN-RELATED LECTIN 3"/>
    <property type="match status" value="1"/>
</dbReference>
<evidence type="ECO:0000256" key="2">
    <source>
        <dbReference type="ARBA" id="ARBA00022734"/>
    </source>
</evidence>
<reference evidence="4" key="1">
    <citation type="submission" date="2023-05" db="EMBL/GenBank/DDBJ databases">
        <title>Genome and transcriptome analyses reveal genes involved in the formation of fine ridges on petal epidermal cells in Hibiscus trionum.</title>
        <authorList>
            <person name="Koshimizu S."/>
            <person name="Masuda S."/>
            <person name="Ishii T."/>
            <person name="Shirasu K."/>
            <person name="Hoshino A."/>
            <person name="Arita M."/>
        </authorList>
    </citation>
    <scope>NUCLEOTIDE SEQUENCE</scope>
    <source>
        <strain evidence="4">Hamamatsu line</strain>
    </source>
</reference>
<dbReference type="Pfam" id="PF01419">
    <property type="entry name" value="Jacalin"/>
    <property type="match status" value="1"/>
</dbReference>
<dbReference type="InterPro" id="IPR036404">
    <property type="entry name" value="Jacalin-like_lectin_dom_sf"/>
</dbReference>
<proteinExistence type="inferred from homology"/>
<dbReference type="EMBL" id="BSYR01000063">
    <property type="protein sequence ID" value="GMJ12294.1"/>
    <property type="molecule type" value="Genomic_DNA"/>
</dbReference>
<keyword evidence="5" id="KW-1185">Reference proteome</keyword>
<dbReference type="AlphaFoldDB" id="A0A9W7MRL6"/>
<dbReference type="Gene3D" id="2.100.10.30">
    <property type="entry name" value="Jacalin-like lectin domain"/>
    <property type="match status" value="1"/>
</dbReference>
<keyword evidence="2" id="KW-0430">Lectin</keyword>
<evidence type="ECO:0000313" key="4">
    <source>
        <dbReference type="EMBL" id="GMJ12294.1"/>
    </source>
</evidence>
<dbReference type="InterPro" id="IPR001229">
    <property type="entry name" value="Jacalin-like_lectin_dom"/>
</dbReference>
<dbReference type="SUPFAM" id="SSF51101">
    <property type="entry name" value="Mannose-binding lectins"/>
    <property type="match status" value="1"/>
</dbReference>
<evidence type="ECO:0000313" key="5">
    <source>
        <dbReference type="Proteomes" id="UP001165190"/>
    </source>
</evidence>
<evidence type="ECO:0000256" key="1">
    <source>
        <dbReference type="ARBA" id="ARBA00006568"/>
    </source>
</evidence>
<sequence length="102" mass="11054">MITPFSIDSLQFQYVNPCGEYVLSQRHGTRSGSKFNVVKLNITTEYITGLKGLFDPVNAIISLTFITNKGKFGPFGFNSNTDGDGFAASGTGYGCSKLEAHF</sequence>